<dbReference type="Gene3D" id="3.30.40.10">
    <property type="entry name" value="Zinc/RING finger domain, C3HC4 (zinc finger)"/>
    <property type="match status" value="1"/>
</dbReference>
<sequence>MADKLCKICDDSVNRRNPGLQCSGFCCGFYHGRCLEMSTKQLDSLRADGVSCICKGCREDRGGTSARRSMGASLTPLLSQSSNSTGTGVITNDWMVATMQDISDKVSDFEVKLANIDEYVRKTEKLMQENLALKTEVSDLKRRLNDLDQTTRSNNIEIQGVPEKEKENLYEIIQKIGSYVNYEISADKIDYVNRVQSNKNSNSKIKNIIVRFTTRSVKENFLAHAKNKRNKRENGSPRMSITGLSDNIYINEHLTLVNKILFKEVRTVAKSKNYKYIWTKGGQIFVKKDDNS</sequence>
<keyword evidence="1" id="KW-0175">Coiled coil</keyword>
<dbReference type="AlphaFoldDB" id="A0A653C8G0"/>
<dbReference type="Pfam" id="PF25298">
    <property type="entry name" value="Baculo_FP_2nd"/>
    <property type="match status" value="1"/>
</dbReference>
<dbReference type="InterPro" id="IPR011011">
    <property type="entry name" value="Znf_FYVE_PHD"/>
</dbReference>
<name>A0A653C8G0_CALMS</name>
<dbReference type="CDD" id="cd15489">
    <property type="entry name" value="PHD_SF"/>
    <property type="match status" value="1"/>
</dbReference>
<accession>A0A653C8G0</accession>
<evidence type="ECO:0000313" key="4">
    <source>
        <dbReference type="Proteomes" id="UP000410492"/>
    </source>
</evidence>
<gene>
    <name evidence="3" type="ORF">CALMAC_LOCUS7074</name>
</gene>
<dbReference type="Proteomes" id="UP000410492">
    <property type="component" value="Unassembled WGS sequence"/>
</dbReference>
<dbReference type="Gene3D" id="3.30.70.1820">
    <property type="entry name" value="L1 transposable element, RRM domain"/>
    <property type="match status" value="1"/>
</dbReference>
<proteinExistence type="predicted"/>
<feature type="coiled-coil region" evidence="1">
    <location>
        <begin position="116"/>
        <end position="150"/>
    </location>
</feature>
<reference evidence="3 4" key="1">
    <citation type="submission" date="2019-01" db="EMBL/GenBank/DDBJ databases">
        <authorList>
            <person name="Sayadi A."/>
        </authorList>
    </citation>
    <scope>NUCLEOTIDE SEQUENCE [LARGE SCALE GENOMIC DNA]</scope>
</reference>
<evidence type="ECO:0000256" key="1">
    <source>
        <dbReference type="SAM" id="Coils"/>
    </source>
</evidence>
<dbReference type="InterPro" id="IPR013083">
    <property type="entry name" value="Znf_RING/FYVE/PHD"/>
</dbReference>
<evidence type="ECO:0000259" key="2">
    <source>
        <dbReference type="Pfam" id="PF25298"/>
    </source>
</evidence>
<organism evidence="3 4">
    <name type="scientific">Callosobruchus maculatus</name>
    <name type="common">Southern cowpea weevil</name>
    <name type="synonym">Pulse bruchid</name>
    <dbReference type="NCBI Taxonomy" id="64391"/>
    <lineage>
        <taxon>Eukaryota</taxon>
        <taxon>Metazoa</taxon>
        <taxon>Ecdysozoa</taxon>
        <taxon>Arthropoda</taxon>
        <taxon>Hexapoda</taxon>
        <taxon>Insecta</taxon>
        <taxon>Pterygota</taxon>
        <taxon>Neoptera</taxon>
        <taxon>Endopterygota</taxon>
        <taxon>Coleoptera</taxon>
        <taxon>Polyphaga</taxon>
        <taxon>Cucujiformia</taxon>
        <taxon>Chrysomeloidea</taxon>
        <taxon>Chrysomelidae</taxon>
        <taxon>Bruchinae</taxon>
        <taxon>Bruchini</taxon>
        <taxon>Callosobruchus</taxon>
    </lineage>
</organism>
<dbReference type="EMBL" id="CAACVG010007211">
    <property type="protein sequence ID" value="VEN44178.1"/>
    <property type="molecule type" value="Genomic_DNA"/>
</dbReference>
<dbReference type="OrthoDB" id="6761697at2759"/>
<protein>
    <recommendedName>
        <fullName evidence="2">FP protein C-terminal domain-containing protein</fullName>
    </recommendedName>
</protein>
<keyword evidence="4" id="KW-1185">Reference proteome</keyword>
<dbReference type="PANTHER" id="PTHR11505">
    <property type="entry name" value="L1 TRANSPOSABLE ELEMENT-RELATED"/>
    <property type="match status" value="1"/>
</dbReference>
<dbReference type="SUPFAM" id="SSF57903">
    <property type="entry name" value="FYVE/PHD zinc finger"/>
    <property type="match status" value="1"/>
</dbReference>
<feature type="domain" description="FP protein C-terminal" evidence="2">
    <location>
        <begin position="257"/>
        <end position="292"/>
    </location>
</feature>
<feature type="non-terminal residue" evidence="3">
    <location>
        <position position="292"/>
    </location>
</feature>
<dbReference type="InterPro" id="IPR004244">
    <property type="entry name" value="Transposase_22"/>
</dbReference>
<dbReference type="InterPro" id="IPR057251">
    <property type="entry name" value="FP_C"/>
</dbReference>
<evidence type="ECO:0000313" key="3">
    <source>
        <dbReference type="EMBL" id="VEN44178.1"/>
    </source>
</evidence>